<keyword evidence="8" id="KW-1185">Reference proteome</keyword>
<dbReference type="GO" id="GO:0140359">
    <property type="term" value="F:ABC-type transporter activity"/>
    <property type="evidence" value="ECO:0007669"/>
    <property type="project" value="InterPro"/>
</dbReference>
<dbReference type="Pfam" id="PF12698">
    <property type="entry name" value="ABC2_membrane_3"/>
    <property type="match status" value="1"/>
</dbReference>
<keyword evidence="3 5" id="KW-1133">Transmembrane helix</keyword>
<evidence type="ECO:0000313" key="8">
    <source>
        <dbReference type="Proteomes" id="UP000326838"/>
    </source>
</evidence>
<evidence type="ECO:0000256" key="3">
    <source>
        <dbReference type="ARBA" id="ARBA00022989"/>
    </source>
</evidence>
<reference evidence="8" key="1">
    <citation type="submission" date="2019-09" db="EMBL/GenBank/DDBJ databases">
        <title>Mumia zhuanghuii sp. nov. isolated from the intestinal contents of plateau pika (Ochotona curzoniae) in the Qinghai-Tibet plateau of China.</title>
        <authorList>
            <person name="Tian Z."/>
        </authorList>
    </citation>
    <scope>NUCLEOTIDE SEQUENCE [LARGE SCALE GENOMIC DNA]</scope>
    <source>
        <strain evidence="8">L-033</strain>
    </source>
</reference>
<evidence type="ECO:0000313" key="7">
    <source>
        <dbReference type="EMBL" id="KAA9134352.1"/>
    </source>
</evidence>
<comment type="caution">
    <text evidence="7">The sequence shown here is derived from an EMBL/GenBank/DDBJ whole genome shotgun (WGS) entry which is preliminary data.</text>
</comment>
<protein>
    <submittedName>
        <fullName evidence="7">ABC transporter permease</fullName>
    </submittedName>
</protein>
<keyword evidence="4 5" id="KW-0472">Membrane</keyword>
<dbReference type="EMBL" id="VYUY01000007">
    <property type="protein sequence ID" value="KAA9134352.1"/>
    <property type="molecule type" value="Genomic_DNA"/>
</dbReference>
<feature type="domain" description="ABC-2 type transporter transmembrane" evidence="6">
    <location>
        <begin position="30"/>
        <end position="352"/>
    </location>
</feature>
<gene>
    <name evidence="7" type="ORF">F6B40_06145</name>
</gene>
<feature type="transmembrane region" description="Helical" evidence="5">
    <location>
        <begin position="246"/>
        <end position="271"/>
    </location>
</feature>
<feature type="transmembrane region" description="Helical" evidence="5">
    <location>
        <begin position="333"/>
        <end position="355"/>
    </location>
</feature>
<evidence type="ECO:0000256" key="4">
    <source>
        <dbReference type="ARBA" id="ARBA00023136"/>
    </source>
</evidence>
<evidence type="ECO:0000256" key="2">
    <source>
        <dbReference type="ARBA" id="ARBA00022692"/>
    </source>
</evidence>
<accession>A0A5N0TH15</accession>
<dbReference type="InterPro" id="IPR013525">
    <property type="entry name" value="ABC2_TM"/>
</dbReference>
<feature type="transmembrane region" description="Helical" evidence="5">
    <location>
        <begin position="154"/>
        <end position="179"/>
    </location>
</feature>
<dbReference type="Proteomes" id="UP000326838">
    <property type="component" value="Unassembled WGS sequence"/>
</dbReference>
<sequence>MNTRIPAAPSTAQSVWLVAEREIGSRLRSKAFVVSTIILFVIALAAVVWGGFAVNSAGGIKVAVTPATASVVQGVGGLEVTDADSPATAIALVEDGTVSAALVRSEDVPGATAPASPAFDYTIVANDDVPSGLMSLLSQSPPVHLLDPSSTDFLLRYFVALGFGIVFLLAASTFGGTIAQSVVEEKQTRVVELLISAVPVRALLAGKVIGNTILAMAQILVLAAIAVVGLTVTGQDLVLTGLGGPLVWFAVFFLFGFILLASLFAAAGAMVSRQEDIGTSTAPLTTLIMLPYFLVIFFNDNPLVLTIMSYVPFSAPVGMPLRLYLGEAMWWEPLVSLAVLILTCAGAILVGARIYSRSLLRMGARVKLAEALARN</sequence>
<comment type="subcellular location">
    <subcellularLocation>
        <location evidence="1">Membrane</location>
        <topology evidence="1">Multi-pass membrane protein</topology>
    </subcellularLocation>
</comment>
<evidence type="ECO:0000259" key="6">
    <source>
        <dbReference type="Pfam" id="PF12698"/>
    </source>
</evidence>
<feature type="transmembrane region" description="Helical" evidence="5">
    <location>
        <begin position="292"/>
        <end position="313"/>
    </location>
</feature>
<evidence type="ECO:0000256" key="1">
    <source>
        <dbReference type="ARBA" id="ARBA00004141"/>
    </source>
</evidence>
<name>A0A5N0TH15_9MICO</name>
<proteinExistence type="predicted"/>
<dbReference type="GO" id="GO:0016020">
    <property type="term" value="C:membrane"/>
    <property type="evidence" value="ECO:0007669"/>
    <property type="project" value="UniProtKB-SubCell"/>
</dbReference>
<dbReference type="RefSeq" id="WP_150892653.1">
    <property type="nucleotide sequence ID" value="NZ_VYUY01000007.1"/>
</dbReference>
<organism evidence="7 8">
    <name type="scientific">Microbacterium caowuchunii</name>
    <dbReference type="NCBI Taxonomy" id="2614638"/>
    <lineage>
        <taxon>Bacteria</taxon>
        <taxon>Bacillati</taxon>
        <taxon>Actinomycetota</taxon>
        <taxon>Actinomycetes</taxon>
        <taxon>Micrococcales</taxon>
        <taxon>Microbacteriaceae</taxon>
        <taxon>Microbacterium</taxon>
    </lineage>
</organism>
<evidence type="ECO:0000256" key="5">
    <source>
        <dbReference type="SAM" id="Phobius"/>
    </source>
</evidence>
<feature type="transmembrane region" description="Helical" evidence="5">
    <location>
        <begin position="213"/>
        <end position="234"/>
    </location>
</feature>
<keyword evidence="2 5" id="KW-0812">Transmembrane</keyword>
<feature type="transmembrane region" description="Helical" evidence="5">
    <location>
        <begin position="31"/>
        <end position="52"/>
    </location>
</feature>
<dbReference type="AlphaFoldDB" id="A0A5N0TH15"/>